<evidence type="ECO:0000313" key="2">
    <source>
        <dbReference type="EMBL" id="DAF84831.1"/>
    </source>
</evidence>
<accession>A0A8S5TRM9</accession>
<feature type="compositionally biased region" description="Basic and acidic residues" evidence="1">
    <location>
        <begin position="48"/>
        <end position="58"/>
    </location>
</feature>
<protein>
    <submittedName>
        <fullName evidence="2">Uncharacterized protein</fullName>
    </submittedName>
</protein>
<reference evidence="2" key="1">
    <citation type="journal article" date="2021" name="Proc. Natl. Acad. Sci. U.S.A.">
        <title>A Catalog of Tens of Thousands of Viruses from Human Metagenomes Reveals Hidden Associations with Chronic Diseases.</title>
        <authorList>
            <person name="Tisza M.J."/>
            <person name="Buck C.B."/>
        </authorList>
    </citation>
    <scope>NUCLEOTIDE SEQUENCE</scope>
    <source>
        <strain evidence="2">Ct1SN28</strain>
    </source>
</reference>
<dbReference type="EMBL" id="BK015910">
    <property type="protein sequence ID" value="DAF84831.1"/>
    <property type="molecule type" value="Genomic_DNA"/>
</dbReference>
<sequence length="64" mass="8088">MSTYGKLHRKGERSYKPGERDQEREEFKKRRRKQVRDSRNRIRASNKTWEELKTESRNKWQKRH</sequence>
<feature type="compositionally biased region" description="Basic residues" evidence="1">
    <location>
        <begin position="1"/>
        <end position="11"/>
    </location>
</feature>
<proteinExistence type="predicted"/>
<name>A0A8S5TRM9_9CAUD</name>
<feature type="region of interest" description="Disordered" evidence="1">
    <location>
        <begin position="1"/>
        <end position="64"/>
    </location>
</feature>
<organism evidence="2">
    <name type="scientific">Siphoviridae sp. ct1SN28</name>
    <dbReference type="NCBI Taxonomy" id="2825308"/>
    <lineage>
        <taxon>Viruses</taxon>
        <taxon>Duplodnaviria</taxon>
        <taxon>Heunggongvirae</taxon>
        <taxon>Uroviricota</taxon>
        <taxon>Caudoviricetes</taxon>
    </lineage>
</organism>
<evidence type="ECO:0000256" key="1">
    <source>
        <dbReference type="SAM" id="MobiDB-lite"/>
    </source>
</evidence>
<feature type="compositionally biased region" description="Basic and acidic residues" evidence="1">
    <location>
        <begin position="12"/>
        <end position="28"/>
    </location>
</feature>